<reference evidence="1 2" key="1">
    <citation type="journal article" date="2021" name="Plant Biotechnol. J.">
        <title>Multi-omics assisted identification of the key and species-specific regulatory components of drought-tolerant mechanisms in Gossypium stocksii.</title>
        <authorList>
            <person name="Yu D."/>
            <person name="Ke L."/>
            <person name="Zhang D."/>
            <person name="Wu Y."/>
            <person name="Sun Y."/>
            <person name="Mei J."/>
            <person name="Sun J."/>
            <person name="Sun Y."/>
        </authorList>
    </citation>
    <scope>NUCLEOTIDE SEQUENCE [LARGE SCALE GENOMIC DNA]</scope>
    <source>
        <strain evidence="2">cv. E1</strain>
        <tissue evidence="1">Leaf</tissue>
    </source>
</reference>
<evidence type="ECO:0000313" key="1">
    <source>
        <dbReference type="EMBL" id="KAH1047425.1"/>
    </source>
</evidence>
<dbReference type="AlphaFoldDB" id="A0A9D3ULF9"/>
<evidence type="ECO:0000313" key="2">
    <source>
        <dbReference type="Proteomes" id="UP000828251"/>
    </source>
</evidence>
<organism evidence="1 2">
    <name type="scientific">Gossypium stocksii</name>
    <dbReference type="NCBI Taxonomy" id="47602"/>
    <lineage>
        <taxon>Eukaryota</taxon>
        <taxon>Viridiplantae</taxon>
        <taxon>Streptophyta</taxon>
        <taxon>Embryophyta</taxon>
        <taxon>Tracheophyta</taxon>
        <taxon>Spermatophyta</taxon>
        <taxon>Magnoliopsida</taxon>
        <taxon>eudicotyledons</taxon>
        <taxon>Gunneridae</taxon>
        <taxon>Pentapetalae</taxon>
        <taxon>rosids</taxon>
        <taxon>malvids</taxon>
        <taxon>Malvales</taxon>
        <taxon>Malvaceae</taxon>
        <taxon>Malvoideae</taxon>
        <taxon>Gossypium</taxon>
    </lineage>
</organism>
<keyword evidence="2" id="KW-1185">Reference proteome</keyword>
<dbReference type="EMBL" id="JAIQCV010000011">
    <property type="protein sequence ID" value="KAH1047425.1"/>
    <property type="molecule type" value="Genomic_DNA"/>
</dbReference>
<protein>
    <submittedName>
        <fullName evidence="1">Uncharacterized protein</fullName>
    </submittedName>
</protein>
<comment type="caution">
    <text evidence="1">The sequence shown here is derived from an EMBL/GenBank/DDBJ whole genome shotgun (WGS) entry which is preliminary data.</text>
</comment>
<accession>A0A9D3ULF9</accession>
<dbReference type="Proteomes" id="UP000828251">
    <property type="component" value="Unassembled WGS sequence"/>
</dbReference>
<name>A0A9D3ULF9_9ROSI</name>
<gene>
    <name evidence="1" type="ORF">J1N35_038209</name>
</gene>
<sequence>MKKRQEKDIYHDMLKLDNREWCADPRRLKEFVGADYSEFFTKDNNLYHRYNIKEQFSKVHQGDMMYLINIVFDDEICQVVFVMPLLKVLGLEGLPILFYQKNLSIVGNLVRTFVRQLMSRDLDIAKFNSATLILIPKVANAKMVK</sequence>
<proteinExistence type="predicted"/>